<name>A0AAD5SB16_9FUNG</name>
<comment type="caution">
    <text evidence="1">The sequence shown here is derived from an EMBL/GenBank/DDBJ whole genome shotgun (WGS) entry which is preliminary data.</text>
</comment>
<gene>
    <name evidence="1" type="ORF">HK097_010267</name>
</gene>
<protein>
    <recommendedName>
        <fullName evidence="3">Ankyrin repeat protein</fullName>
    </recommendedName>
</protein>
<dbReference type="Gene3D" id="1.25.40.20">
    <property type="entry name" value="Ankyrin repeat-containing domain"/>
    <property type="match status" value="1"/>
</dbReference>
<evidence type="ECO:0000313" key="2">
    <source>
        <dbReference type="Proteomes" id="UP001212841"/>
    </source>
</evidence>
<accession>A0AAD5SB16</accession>
<proteinExistence type="predicted"/>
<dbReference type="InterPro" id="IPR002110">
    <property type="entry name" value="Ankyrin_rpt"/>
</dbReference>
<organism evidence="1 2">
    <name type="scientific">Rhizophlyctis rosea</name>
    <dbReference type="NCBI Taxonomy" id="64517"/>
    <lineage>
        <taxon>Eukaryota</taxon>
        <taxon>Fungi</taxon>
        <taxon>Fungi incertae sedis</taxon>
        <taxon>Chytridiomycota</taxon>
        <taxon>Chytridiomycota incertae sedis</taxon>
        <taxon>Chytridiomycetes</taxon>
        <taxon>Rhizophlyctidales</taxon>
        <taxon>Rhizophlyctidaceae</taxon>
        <taxon>Rhizophlyctis</taxon>
    </lineage>
</organism>
<evidence type="ECO:0000313" key="1">
    <source>
        <dbReference type="EMBL" id="KAJ3048714.1"/>
    </source>
</evidence>
<keyword evidence="2" id="KW-1185">Reference proteome</keyword>
<dbReference type="InterPro" id="IPR036770">
    <property type="entry name" value="Ankyrin_rpt-contain_sf"/>
</dbReference>
<dbReference type="AlphaFoldDB" id="A0AAD5SB16"/>
<reference evidence="1" key="1">
    <citation type="submission" date="2020-05" db="EMBL/GenBank/DDBJ databases">
        <title>Phylogenomic resolution of chytrid fungi.</title>
        <authorList>
            <person name="Stajich J.E."/>
            <person name="Amses K."/>
            <person name="Simmons R."/>
            <person name="Seto K."/>
            <person name="Myers J."/>
            <person name="Bonds A."/>
            <person name="Quandt C.A."/>
            <person name="Barry K."/>
            <person name="Liu P."/>
            <person name="Grigoriev I."/>
            <person name="Longcore J.E."/>
            <person name="James T.Y."/>
        </authorList>
    </citation>
    <scope>NUCLEOTIDE SEQUENCE</scope>
    <source>
        <strain evidence="1">JEL0318</strain>
    </source>
</reference>
<dbReference type="Pfam" id="PF00023">
    <property type="entry name" value="Ank"/>
    <property type="match status" value="1"/>
</dbReference>
<dbReference type="Proteomes" id="UP001212841">
    <property type="component" value="Unassembled WGS sequence"/>
</dbReference>
<dbReference type="SUPFAM" id="SSF48403">
    <property type="entry name" value="Ankyrin repeat"/>
    <property type="match status" value="1"/>
</dbReference>
<evidence type="ECO:0008006" key="3">
    <source>
        <dbReference type="Google" id="ProtNLM"/>
    </source>
</evidence>
<sequence length="85" mass="9284">MLLKAGASPENQHGCLGAAVEGRHVDIVRLLLEAGAEPNDSYALRACWEVDVLRLLIEAGADNSLIEKAALRDLVERREWGRPHG</sequence>
<dbReference type="EMBL" id="JADGJD010000748">
    <property type="protein sequence ID" value="KAJ3048714.1"/>
    <property type="molecule type" value="Genomic_DNA"/>
</dbReference>